<protein>
    <recommendedName>
        <fullName evidence="3">Vitamin B12 dependent methionine synthase, activation domain</fullName>
    </recommendedName>
</protein>
<proteinExistence type="predicted"/>
<dbReference type="Proteomes" id="UP000199568">
    <property type="component" value="Unassembled WGS sequence"/>
</dbReference>
<dbReference type="SUPFAM" id="SSF56507">
    <property type="entry name" value="Methionine synthase activation domain-like"/>
    <property type="match status" value="1"/>
</dbReference>
<keyword evidence="2" id="KW-1185">Reference proteome</keyword>
<dbReference type="RefSeq" id="WP_090447052.1">
    <property type="nucleotide sequence ID" value="NZ_FOHU01000040.1"/>
</dbReference>
<dbReference type="Gene3D" id="3.40.109.40">
    <property type="match status" value="1"/>
</dbReference>
<name>A0A1I0HDA9_9FIRM</name>
<evidence type="ECO:0008006" key="3">
    <source>
        <dbReference type="Google" id="ProtNLM"/>
    </source>
</evidence>
<dbReference type="EMBL" id="FOHU01000040">
    <property type="protein sequence ID" value="SET81827.1"/>
    <property type="molecule type" value="Genomic_DNA"/>
</dbReference>
<accession>A0A1I0HDA9</accession>
<dbReference type="STRING" id="426128.SAMN05660297_03603"/>
<dbReference type="GO" id="GO:0008705">
    <property type="term" value="F:methionine synthase activity"/>
    <property type="evidence" value="ECO:0007669"/>
    <property type="project" value="InterPro"/>
</dbReference>
<organism evidence="1 2">
    <name type="scientific">Natronincola peptidivorans</name>
    <dbReference type="NCBI Taxonomy" id="426128"/>
    <lineage>
        <taxon>Bacteria</taxon>
        <taxon>Bacillati</taxon>
        <taxon>Bacillota</taxon>
        <taxon>Clostridia</taxon>
        <taxon>Peptostreptococcales</taxon>
        <taxon>Natronincolaceae</taxon>
        <taxon>Natronincola</taxon>
    </lineage>
</organism>
<evidence type="ECO:0000313" key="1">
    <source>
        <dbReference type="EMBL" id="SET81827.1"/>
    </source>
</evidence>
<gene>
    <name evidence="1" type="ORF">SAMN05660297_03603</name>
</gene>
<sequence length="210" mass="24287">MEVIKDIKVEINKAKVFQVISLKENSPAYKESNELYNALVKEIRSGIFPKVIYSFSDKLEEKIAKGYDHSEKSMYVIITLGREITDIIDNCFKENLYLKGFLANTMADTMLFQLAKIADQYIYDIAKKQYVNLTQKLSPGDNIPIELQKMILQKIDPTGQLDISITDGYMLNPQKSSSWMYGVYTNQPLVIKSEHPCYECQNKNCLWRQE</sequence>
<reference evidence="1 2" key="1">
    <citation type="submission" date="2016-10" db="EMBL/GenBank/DDBJ databases">
        <authorList>
            <person name="de Groot N.N."/>
        </authorList>
    </citation>
    <scope>NUCLEOTIDE SEQUENCE [LARGE SCALE GENOMIC DNA]</scope>
    <source>
        <strain evidence="1 2">DSM 18979</strain>
    </source>
</reference>
<dbReference type="AlphaFoldDB" id="A0A1I0HDA9"/>
<dbReference type="InterPro" id="IPR037010">
    <property type="entry name" value="VitB12-dep_Met_synth_activ_sf"/>
</dbReference>
<evidence type="ECO:0000313" key="2">
    <source>
        <dbReference type="Proteomes" id="UP000199568"/>
    </source>
</evidence>
<dbReference type="OrthoDB" id="2034596at2"/>